<name>A0ABV9R7P1_9MICO</name>
<dbReference type="Proteomes" id="UP001595960">
    <property type="component" value="Unassembled WGS sequence"/>
</dbReference>
<feature type="transmembrane region" description="Helical" evidence="2">
    <location>
        <begin position="29"/>
        <end position="52"/>
    </location>
</feature>
<dbReference type="RefSeq" id="WP_204392940.1">
    <property type="nucleotide sequence ID" value="NZ_JAFBBW010000001.1"/>
</dbReference>
<gene>
    <name evidence="3" type="ORF">ACFPER_10985</name>
</gene>
<proteinExistence type="predicted"/>
<evidence type="ECO:0000313" key="4">
    <source>
        <dbReference type="Proteomes" id="UP001595960"/>
    </source>
</evidence>
<evidence type="ECO:0000256" key="2">
    <source>
        <dbReference type="SAM" id="Phobius"/>
    </source>
</evidence>
<evidence type="ECO:0000313" key="3">
    <source>
        <dbReference type="EMBL" id="MFC4829318.1"/>
    </source>
</evidence>
<dbReference type="EMBL" id="JBHSJC010000001">
    <property type="protein sequence ID" value="MFC4829318.1"/>
    <property type="molecule type" value="Genomic_DNA"/>
</dbReference>
<feature type="region of interest" description="Disordered" evidence="1">
    <location>
        <begin position="1"/>
        <end position="22"/>
    </location>
</feature>
<keyword evidence="2" id="KW-0472">Membrane</keyword>
<keyword evidence="4" id="KW-1185">Reference proteome</keyword>
<keyword evidence="2" id="KW-0812">Transmembrane</keyword>
<organism evidence="3 4">
    <name type="scientific">Agromyces aurantiacus</name>
    <dbReference type="NCBI Taxonomy" id="165814"/>
    <lineage>
        <taxon>Bacteria</taxon>
        <taxon>Bacillati</taxon>
        <taxon>Actinomycetota</taxon>
        <taxon>Actinomycetes</taxon>
        <taxon>Micrococcales</taxon>
        <taxon>Microbacteriaceae</taxon>
        <taxon>Agromyces</taxon>
    </lineage>
</organism>
<keyword evidence="2" id="KW-1133">Transmembrane helix</keyword>
<accession>A0ABV9R7P1</accession>
<dbReference type="Pfam" id="PF13196">
    <property type="entry name" value="DUF4012"/>
    <property type="match status" value="1"/>
</dbReference>
<protein>
    <submittedName>
        <fullName evidence="3">DUF4012 domain-containing protein</fullName>
    </submittedName>
</protein>
<evidence type="ECO:0000256" key="1">
    <source>
        <dbReference type="SAM" id="MobiDB-lite"/>
    </source>
</evidence>
<sequence>MTTPEFVLAPERQHRSSSGRSRKRRRRRIFHAIFWPVLALIIIGGGLSAWWLGTSALQVRDDLEAARASVAKFQSLAAERKVDELQPVADELAASASSAVAPTGNPIWRVAEWVPGLGENFRAVRIIAEGVDDISTEVVQPTVGLVGSFGIARDDSGALDLGPLREATEVAQSADRVLGRLGDSLASVDRDATIGQVSDAVGELEGVVASAQQTVPGLNAALAGAGAMLGIDGPQTVLLAFGNNAEAMPLGGGPAAQTLLSVDDGTITIDRQLSSTQLDTQAPIDVKVDDSAFQLYNDILLTEINATTSRPDFPTAAELLRARWQRDVGITPDTVVMTDPIGVSRILKVTGPVTLPNGEQLTSDNVVSKMLNEIYFTYPEGGAESDAFFASASAAVFDRLMSGDYDVWAMAQALIDVTNGGSLMMWTSDEPTQALFAGSRLDGTLPATNDGATVLGVYFRDRSISKIDYYLHTEATVTTDTCTPDAPTYTVEARLRFDIPEGLELPEYIESRFTPGTYRTEVFLYGPVGGTTTAVEVPEPGLGTTTGPSVVDLNRPAEKFTVDLQNGGTALVRATFAGTPDDGPVAVRTTPMINPTGVKVVEAPCG</sequence>
<comment type="caution">
    <text evidence="3">The sequence shown here is derived from an EMBL/GenBank/DDBJ whole genome shotgun (WGS) entry which is preliminary data.</text>
</comment>
<reference evidence="4" key="1">
    <citation type="journal article" date="2019" name="Int. J. Syst. Evol. Microbiol.">
        <title>The Global Catalogue of Microorganisms (GCM) 10K type strain sequencing project: providing services to taxonomists for standard genome sequencing and annotation.</title>
        <authorList>
            <consortium name="The Broad Institute Genomics Platform"/>
            <consortium name="The Broad Institute Genome Sequencing Center for Infectious Disease"/>
            <person name="Wu L."/>
            <person name="Ma J."/>
        </authorList>
    </citation>
    <scope>NUCLEOTIDE SEQUENCE [LARGE SCALE GENOMIC DNA]</scope>
    <source>
        <strain evidence="4">CGMCC 1.12192</strain>
    </source>
</reference>
<dbReference type="InterPro" id="IPR025101">
    <property type="entry name" value="DUF4012"/>
</dbReference>